<dbReference type="EMBL" id="SGPK01000289">
    <property type="protein sequence ID" value="THH05065.1"/>
    <property type="molecule type" value="Genomic_DNA"/>
</dbReference>
<evidence type="ECO:0000256" key="4">
    <source>
        <dbReference type="ARBA" id="ARBA00022777"/>
    </source>
</evidence>
<evidence type="ECO:0000313" key="9">
    <source>
        <dbReference type="Proteomes" id="UP000308199"/>
    </source>
</evidence>
<evidence type="ECO:0000256" key="6">
    <source>
        <dbReference type="PROSITE-ProRule" id="PRU10141"/>
    </source>
</evidence>
<dbReference type="GO" id="GO:0004674">
    <property type="term" value="F:protein serine/threonine kinase activity"/>
    <property type="evidence" value="ECO:0007669"/>
    <property type="project" value="UniProtKB-KW"/>
</dbReference>
<dbReference type="InterPro" id="IPR051175">
    <property type="entry name" value="CLK_kinases"/>
</dbReference>
<keyword evidence="2" id="KW-0808">Transferase</keyword>
<dbReference type="PANTHER" id="PTHR45646:SF11">
    <property type="entry name" value="SERINE_THREONINE-PROTEIN KINASE DOA"/>
    <property type="match status" value="1"/>
</dbReference>
<dbReference type="Gene3D" id="3.30.200.20">
    <property type="entry name" value="Phosphorylase Kinase, domain 1"/>
    <property type="match status" value="1"/>
</dbReference>
<dbReference type="SMART" id="SM00220">
    <property type="entry name" value="S_TKc"/>
    <property type="match status" value="1"/>
</dbReference>
<feature type="domain" description="Protein kinase" evidence="7">
    <location>
        <begin position="96"/>
        <end position="391"/>
    </location>
</feature>
<sequence>MLRPTRFAIRRSLFYTLARRCISSVPLNRHDPLRFASTPASQRLMSDLSVLTFRAMEGDPNEVLDFEFVEEPLGFPVEHGFGYIELEFGQVLDDRYEIRRKLGWGLNSSVWLSWDLEESRYVAIKVLTMSATDNVWAGRFEEVKILEHLSSPTPLSATIAHCMPLLRYSFLPDKERKGYGRFKSTADIDALLDKDPSRRHSPERSLPPGRWVQAAVSQPLPMPSLEDAMTGSFILTDFGSDAQVTNDITPVMLRAPETLLEGPWNEKVDIWIVGCLIYEFLAGAHLFFQTSVGDDKHMPHLQQMAAASGDFFKQSQLSESKRGSGILKPGAEMLNGVLPRRLTPVSNMLGLYCKEMQPRELQGAVSMIERCLRLDPKDRPSAHELLGDPWLTSTGQA</sequence>
<gene>
    <name evidence="8" type="ORF">EW145_g5066</name>
</gene>
<organism evidence="8 9">
    <name type="scientific">Phellinidium pouzarii</name>
    <dbReference type="NCBI Taxonomy" id="167371"/>
    <lineage>
        <taxon>Eukaryota</taxon>
        <taxon>Fungi</taxon>
        <taxon>Dikarya</taxon>
        <taxon>Basidiomycota</taxon>
        <taxon>Agaricomycotina</taxon>
        <taxon>Agaricomycetes</taxon>
        <taxon>Hymenochaetales</taxon>
        <taxon>Hymenochaetaceae</taxon>
        <taxon>Phellinidium</taxon>
    </lineage>
</organism>
<evidence type="ECO:0000256" key="2">
    <source>
        <dbReference type="ARBA" id="ARBA00022679"/>
    </source>
</evidence>
<dbReference type="InterPro" id="IPR011009">
    <property type="entry name" value="Kinase-like_dom_sf"/>
</dbReference>
<keyword evidence="9" id="KW-1185">Reference proteome</keyword>
<accession>A0A4S4L1J4</accession>
<dbReference type="PROSITE" id="PS50011">
    <property type="entry name" value="PROTEIN_KINASE_DOM"/>
    <property type="match status" value="1"/>
</dbReference>
<dbReference type="OrthoDB" id="5979581at2759"/>
<dbReference type="PANTHER" id="PTHR45646">
    <property type="entry name" value="SERINE/THREONINE-PROTEIN KINASE DOA-RELATED"/>
    <property type="match status" value="1"/>
</dbReference>
<dbReference type="InterPro" id="IPR017441">
    <property type="entry name" value="Protein_kinase_ATP_BS"/>
</dbReference>
<keyword evidence="5 6" id="KW-0067">ATP-binding</keyword>
<keyword evidence="4" id="KW-0418">Kinase</keyword>
<name>A0A4S4L1J4_9AGAM</name>
<dbReference type="GO" id="GO:0005634">
    <property type="term" value="C:nucleus"/>
    <property type="evidence" value="ECO:0007669"/>
    <property type="project" value="TreeGrafter"/>
</dbReference>
<dbReference type="GO" id="GO:0005524">
    <property type="term" value="F:ATP binding"/>
    <property type="evidence" value="ECO:0007669"/>
    <property type="project" value="UniProtKB-UniRule"/>
</dbReference>
<evidence type="ECO:0000256" key="1">
    <source>
        <dbReference type="ARBA" id="ARBA00022527"/>
    </source>
</evidence>
<dbReference type="SUPFAM" id="SSF56112">
    <property type="entry name" value="Protein kinase-like (PK-like)"/>
    <property type="match status" value="1"/>
</dbReference>
<evidence type="ECO:0000256" key="3">
    <source>
        <dbReference type="ARBA" id="ARBA00022741"/>
    </source>
</evidence>
<dbReference type="GO" id="GO:0043484">
    <property type="term" value="P:regulation of RNA splicing"/>
    <property type="evidence" value="ECO:0007669"/>
    <property type="project" value="TreeGrafter"/>
</dbReference>
<proteinExistence type="predicted"/>
<evidence type="ECO:0000313" key="8">
    <source>
        <dbReference type="EMBL" id="THH05065.1"/>
    </source>
</evidence>
<dbReference type="AlphaFoldDB" id="A0A4S4L1J4"/>
<dbReference type="InterPro" id="IPR000719">
    <property type="entry name" value="Prot_kinase_dom"/>
</dbReference>
<evidence type="ECO:0000259" key="7">
    <source>
        <dbReference type="PROSITE" id="PS50011"/>
    </source>
</evidence>
<keyword evidence="3 6" id="KW-0547">Nucleotide-binding</keyword>
<dbReference type="PROSITE" id="PS00107">
    <property type="entry name" value="PROTEIN_KINASE_ATP"/>
    <property type="match status" value="1"/>
</dbReference>
<feature type="binding site" evidence="6">
    <location>
        <position position="125"/>
    </location>
    <ligand>
        <name>ATP</name>
        <dbReference type="ChEBI" id="CHEBI:30616"/>
    </ligand>
</feature>
<dbReference type="Proteomes" id="UP000308199">
    <property type="component" value="Unassembled WGS sequence"/>
</dbReference>
<keyword evidence="1" id="KW-0723">Serine/threonine-protein kinase</keyword>
<protein>
    <recommendedName>
        <fullName evidence="7">Protein kinase domain-containing protein</fullName>
    </recommendedName>
</protein>
<dbReference type="Pfam" id="PF00069">
    <property type="entry name" value="Pkinase"/>
    <property type="match status" value="1"/>
</dbReference>
<comment type="caution">
    <text evidence="8">The sequence shown here is derived from an EMBL/GenBank/DDBJ whole genome shotgun (WGS) entry which is preliminary data.</text>
</comment>
<reference evidence="8 9" key="1">
    <citation type="submission" date="2019-02" db="EMBL/GenBank/DDBJ databases">
        <title>Genome sequencing of the rare red list fungi Phellinidium pouzarii.</title>
        <authorList>
            <person name="Buettner E."/>
            <person name="Kellner H."/>
        </authorList>
    </citation>
    <scope>NUCLEOTIDE SEQUENCE [LARGE SCALE GENOMIC DNA]</scope>
    <source>
        <strain evidence="8 9">DSM 108285</strain>
    </source>
</reference>
<evidence type="ECO:0000256" key="5">
    <source>
        <dbReference type="ARBA" id="ARBA00022840"/>
    </source>
</evidence>
<dbReference type="Gene3D" id="1.10.510.10">
    <property type="entry name" value="Transferase(Phosphotransferase) domain 1"/>
    <property type="match status" value="2"/>
</dbReference>